<name>A0ACA9M453_9GLOM</name>
<reference evidence="1" key="1">
    <citation type="submission" date="2021-06" db="EMBL/GenBank/DDBJ databases">
        <authorList>
            <person name="Kallberg Y."/>
            <person name="Tangrot J."/>
            <person name="Rosling A."/>
        </authorList>
    </citation>
    <scope>NUCLEOTIDE SEQUENCE</scope>
    <source>
        <strain evidence="1">CL356</strain>
    </source>
</reference>
<sequence length="114" mass="12583">MSIDESVDSSMDIDEFVDSSNDHNDNKLNNFGNQKSIDNIHSSPSQSFPSTRLPPIKDLIVLPPIKEDLIVLPPIKDLIVLPPITNTSQAITNKLLILEPPSIHFRSTLGKGIE</sequence>
<feature type="non-terminal residue" evidence="1">
    <location>
        <position position="114"/>
    </location>
</feature>
<protein>
    <submittedName>
        <fullName evidence="1">931_t:CDS:1</fullName>
    </submittedName>
</protein>
<accession>A0ACA9M453</accession>
<gene>
    <name evidence="1" type="ORF">ACOLOM_LOCUS5369</name>
</gene>
<evidence type="ECO:0000313" key="2">
    <source>
        <dbReference type="Proteomes" id="UP000789525"/>
    </source>
</evidence>
<comment type="caution">
    <text evidence="1">The sequence shown here is derived from an EMBL/GenBank/DDBJ whole genome shotgun (WGS) entry which is preliminary data.</text>
</comment>
<dbReference type="EMBL" id="CAJVPT010009819">
    <property type="protein sequence ID" value="CAG8564741.1"/>
    <property type="molecule type" value="Genomic_DNA"/>
</dbReference>
<proteinExistence type="predicted"/>
<dbReference type="Proteomes" id="UP000789525">
    <property type="component" value="Unassembled WGS sequence"/>
</dbReference>
<organism evidence="1 2">
    <name type="scientific">Acaulospora colombiana</name>
    <dbReference type="NCBI Taxonomy" id="27376"/>
    <lineage>
        <taxon>Eukaryota</taxon>
        <taxon>Fungi</taxon>
        <taxon>Fungi incertae sedis</taxon>
        <taxon>Mucoromycota</taxon>
        <taxon>Glomeromycotina</taxon>
        <taxon>Glomeromycetes</taxon>
        <taxon>Diversisporales</taxon>
        <taxon>Acaulosporaceae</taxon>
        <taxon>Acaulospora</taxon>
    </lineage>
</organism>
<keyword evidence="2" id="KW-1185">Reference proteome</keyword>
<evidence type="ECO:0000313" key="1">
    <source>
        <dbReference type="EMBL" id="CAG8564741.1"/>
    </source>
</evidence>